<dbReference type="OMA" id="RISQMIF"/>
<organism evidence="3 4">
    <name type="scientific">Paramecium primaurelia</name>
    <dbReference type="NCBI Taxonomy" id="5886"/>
    <lineage>
        <taxon>Eukaryota</taxon>
        <taxon>Sar</taxon>
        <taxon>Alveolata</taxon>
        <taxon>Ciliophora</taxon>
        <taxon>Intramacronucleata</taxon>
        <taxon>Oligohymenophorea</taxon>
        <taxon>Peniculida</taxon>
        <taxon>Parameciidae</taxon>
        <taxon>Paramecium</taxon>
    </lineage>
</organism>
<keyword evidence="4" id="KW-1185">Reference proteome</keyword>
<dbReference type="EMBL" id="CAJJDM010000086">
    <property type="protein sequence ID" value="CAD8089172.1"/>
    <property type="molecule type" value="Genomic_DNA"/>
</dbReference>
<feature type="coiled-coil region" evidence="1">
    <location>
        <begin position="424"/>
        <end position="509"/>
    </location>
</feature>
<dbReference type="AlphaFoldDB" id="A0A8S1NAL5"/>
<evidence type="ECO:0000256" key="1">
    <source>
        <dbReference type="SAM" id="Coils"/>
    </source>
</evidence>
<evidence type="ECO:0000313" key="4">
    <source>
        <dbReference type="Proteomes" id="UP000688137"/>
    </source>
</evidence>
<protein>
    <submittedName>
        <fullName evidence="3">Uncharacterized protein</fullName>
    </submittedName>
</protein>
<accession>A0A8S1NAL5</accession>
<name>A0A8S1NAL5_PARPR</name>
<reference evidence="3" key="1">
    <citation type="submission" date="2021-01" db="EMBL/GenBank/DDBJ databases">
        <authorList>
            <consortium name="Genoscope - CEA"/>
            <person name="William W."/>
        </authorList>
    </citation>
    <scope>NUCLEOTIDE SEQUENCE</scope>
</reference>
<feature type="compositionally biased region" description="Low complexity" evidence="2">
    <location>
        <begin position="645"/>
        <end position="661"/>
    </location>
</feature>
<feature type="compositionally biased region" description="Polar residues" evidence="2">
    <location>
        <begin position="634"/>
        <end position="644"/>
    </location>
</feature>
<feature type="region of interest" description="Disordered" evidence="2">
    <location>
        <begin position="634"/>
        <end position="663"/>
    </location>
</feature>
<gene>
    <name evidence="3" type="ORF">PPRIM_AZ9-3.1.T0830036</name>
</gene>
<feature type="compositionally biased region" description="Basic and acidic residues" evidence="2">
    <location>
        <begin position="353"/>
        <end position="373"/>
    </location>
</feature>
<keyword evidence="1" id="KW-0175">Coiled coil</keyword>
<feature type="region of interest" description="Disordered" evidence="2">
    <location>
        <begin position="351"/>
        <end position="397"/>
    </location>
</feature>
<sequence length="683" mass="79813">MFDSQNSTSAKLTEQIKSQQSYKIREFEWFEVETKIRLFVQKLMEPTLKQMHEDRMIVDELQQNFKTNNKEVSYLRDIVLNQGAGIPIFEEFKQRFLDLEMKLDQQKRESIDQFGNFRQSLDSTDNEISKFLQSVRTLEYFKIKLEQDLQDIQIKNDNFKSSVESIIKQLSSDLTESTKNWKLTAIEIEQQFGKVDNRHSDLINIVKQEQVKLKQISDSILEINKKQNQNINTFEVIDTRLIKADVQITTLKKQILEVDQLINRNKQVQMFLIYYLPMYMQAQISDSLFTCLPLKFFYKFTQFEKQKFDYLDKQLLEYNGDPNIQILIDEHSKTLAEVMKRNSRISQMIFMNQKKEQKDSHSSESDMDSDNRSQRTNVRNSVQIRQDSTNNHRKESIYSKDMIQQSAIMQQQKKNSGQSNNSNLIFYEDQIKQIKDQFQQEIDELKQFNITLKKQIAQNQKETNDQISINISSCQSNNQKLLNTTTNQIKNLEENIKKALSQENSNSNDLIFDQVKQFKKSLQTILHFLVLITHLLIQDEIDRQGIQLMGAKDTQIDGGLVYTGQSKKGPSIQLNGECLSCSGQSIQLLQCFKLACLAYHPSDILVDGKSFKRDQLLEMCTTLLRQAKQEFLDQDQNISQPNTQPIASRQRSSSIPISPGRLNSNFKFNKTRKLAPMTNIQNL</sequence>
<evidence type="ECO:0000313" key="3">
    <source>
        <dbReference type="EMBL" id="CAD8089172.1"/>
    </source>
</evidence>
<evidence type="ECO:0000256" key="2">
    <source>
        <dbReference type="SAM" id="MobiDB-lite"/>
    </source>
</evidence>
<dbReference type="Proteomes" id="UP000688137">
    <property type="component" value="Unassembled WGS sequence"/>
</dbReference>
<comment type="caution">
    <text evidence="3">The sequence shown here is derived from an EMBL/GenBank/DDBJ whole genome shotgun (WGS) entry which is preliminary data.</text>
</comment>
<feature type="compositionally biased region" description="Polar residues" evidence="2">
    <location>
        <begin position="374"/>
        <end position="389"/>
    </location>
</feature>
<proteinExistence type="predicted"/>